<evidence type="ECO:0000313" key="1">
    <source>
        <dbReference type="EMBL" id="GJS77666.1"/>
    </source>
</evidence>
<reference evidence="1" key="1">
    <citation type="journal article" date="2022" name="Int. J. Mol. Sci.">
        <title>Draft Genome of Tanacetum Coccineum: Genomic Comparison of Closely Related Tanacetum-Family Plants.</title>
        <authorList>
            <person name="Yamashiro T."/>
            <person name="Shiraishi A."/>
            <person name="Nakayama K."/>
            <person name="Satake H."/>
        </authorList>
    </citation>
    <scope>NUCLEOTIDE SEQUENCE</scope>
</reference>
<name>A0ABQ4YJP7_9ASTR</name>
<dbReference type="EMBL" id="BQNB010010465">
    <property type="protein sequence ID" value="GJS77666.1"/>
    <property type="molecule type" value="Genomic_DNA"/>
</dbReference>
<protein>
    <submittedName>
        <fullName evidence="1">Uncharacterized protein</fullName>
    </submittedName>
</protein>
<accession>A0ABQ4YJP7</accession>
<proteinExistence type="predicted"/>
<dbReference type="Proteomes" id="UP001151760">
    <property type="component" value="Unassembled WGS sequence"/>
</dbReference>
<evidence type="ECO:0000313" key="2">
    <source>
        <dbReference type="Proteomes" id="UP001151760"/>
    </source>
</evidence>
<sequence length="184" mass="20790">MNSIQAAIRKLVADSIAATLKICQHSQRCKGFMVTKKLVLCKEPMITNESLMIEGTPPAITTTTVTTTVTKLSTNSMNIKAKSVQDSCCHHLYRLRNKNILKNKRYTLPVYRCTLHQTRIALTMSDLQTRTFSKFIYANLNSGLPPVRQVEFQINLIPGATPVARHLTDKAQSEMRRTVKQLQE</sequence>
<comment type="caution">
    <text evidence="1">The sequence shown here is derived from an EMBL/GenBank/DDBJ whole genome shotgun (WGS) entry which is preliminary data.</text>
</comment>
<gene>
    <name evidence="1" type="ORF">Tco_0727547</name>
</gene>
<reference evidence="1" key="2">
    <citation type="submission" date="2022-01" db="EMBL/GenBank/DDBJ databases">
        <authorList>
            <person name="Yamashiro T."/>
            <person name="Shiraishi A."/>
            <person name="Satake H."/>
            <person name="Nakayama K."/>
        </authorList>
    </citation>
    <scope>NUCLEOTIDE SEQUENCE</scope>
</reference>
<keyword evidence="2" id="KW-1185">Reference proteome</keyword>
<organism evidence="1 2">
    <name type="scientific">Tanacetum coccineum</name>
    <dbReference type="NCBI Taxonomy" id="301880"/>
    <lineage>
        <taxon>Eukaryota</taxon>
        <taxon>Viridiplantae</taxon>
        <taxon>Streptophyta</taxon>
        <taxon>Embryophyta</taxon>
        <taxon>Tracheophyta</taxon>
        <taxon>Spermatophyta</taxon>
        <taxon>Magnoliopsida</taxon>
        <taxon>eudicotyledons</taxon>
        <taxon>Gunneridae</taxon>
        <taxon>Pentapetalae</taxon>
        <taxon>asterids</taxon>
        <taxon>campanulids</taxon>
        <taxon>Asterales</taxon>
        <taxon>Asteraceae</taxon>
        <taxon>Asteroideae</taxon>
        <taxon>Anthemideae</taxon>
        <taxon>Anthemidinae</taxon>
        <taxon>Tanacetum</taxon>
    </lineage>
</organism>